<dbReference type="OrthoDB" id="113745at2759"/>
<feature type="compositionally biased region" description="Basic and acidic residues" evidence="1">
    <location>
        <begin position="146"/>
        <end position="155"/>
    </location>
</feature>
<name>A0A225WUE0_9STRA</name>
<gene>
    <name evidence="2" type="ORF">PHMEG_0004215</name>
</gene>
<feature type="compositionally biased region" description="Polar residues" evidence="1">
    <location>
        <begin position="53"/>
        <end position="63"/>
    </location>
</feature>
<evidence type="ECO:0000313" key="3">
    <source>
        <dbReference type="Proteomes" id="UP000198211"/>
    </source>
</evidence>
<evidence type="ECO:0000256" key="1">
    <source>
        <dbReference type="SAM" id="MobiDB-lite"/>
    </source>
</evidence>
<reference evidence="3" key="1">
    <citation type="submission" date="2017-03" db="EMBL/GenBank/DDBJ databases">
        <title>Phytopthora megakarya and P. palmivora, two closely related causual agents of cacao black pod achieved similar genome size and gene model numbers by different mechanisms.</title>
        <authorList>
            <person name="Ali S."/>
            <person name="Shao J."/>
            <person name="Larry D.J."/>
            <person name="Kronmiller B."/>
            <person name="Shen D."/>
            <person name="Strem M.D."/>
            <person name="Melnick R.L."/>
            <person name="Guiltinan M.J."/>
            <person name="Tyler B.M."/>
            <person name="Meinhardt L.W."/>
            <person name="Bailey B.A."/>
        </authorList>
    </citation>
    <scope>NUCLEOTIDE SEQUENCE [LARGE SCALE GENOMIC DNA]</scope>
    <source>
        <strain evidence="3">zdho120</strain>
    </source>
</reference>
<feature type="compositionally biased region" description="Polar residues" evidence="1">
    <location>
        <begin position="164"/>
        <end position="173"/>
    </location>
</feature>
<dbReference type="Proteomes" id="UP000198211">
    <property type="component" value="Unassembled WGS sequence"/>
</dbReference>
<comment type="caution">
    <text evidence="2">The sequence shown here is derived from an EMBL/GenBank/DDBJ whole genome shotgun (WGS) entry which is preliminary data.</text>
</comment>
<dbReference type="EMBL" id="NBNE01000242">
    <property type="protein sequence ID" value="OWZ21256.1"/>
    <property type="molecule type" value="Genomic_DNA"/>
</dbReference>
<keyword evidence="3" id="KW-1185">Reference proteome</keyword>
<dbReference type="AlphaFoldDB" id="A0A225WUE0"/>
<accession>A0A225WUE0</accession>
<sequence length="173" mass="18642">MKGGDNEASSYLDSLKSKSTDYNNSHNHVQLPVRHGPERSWTSSRSRVKTSGPVATTHPNASDSVVDATKRSMDEVGLALNNLGKSAQNYGQHMRDSINKNVGSGSSTLQWWQDSISSLIKFTAPKNAKAEHDSNAADGVSNKALEASEKLKPADKTPTLMERATNTVSSTLD</sequence>
<protein>
    <submittedName>
        <fullName evidence="2">Uncharacterized protein</fullName>
    </submittedName>
</protein>
<organism evidence="2 3">
    <name type="scientific">Phytophthora megakarya</name>
    <dbReference type="NCBI Taxonomy" id="4795"/>
    <lineage>
        <taxon>Eukaryota</taxon>
        <taxon>Sar</taxon>
        <taxon>Stramenopiles</taxon>
        <taxon>Oomycota</taxon>
        <taxon>Peronosporomycetes</taxon>
        <taxon>Peronosporales</taxon>
        <taxon>Peronosporaceae</taxon>
        <taxon>Phytophthora</taxon>
    </lineage>
</organism>
<proteinExistence type="predicted"/>
<feature type="region of interest" description="Disordered" evidence="1">
    <location>
        <begin position="127"/>
        <end position="173"/>
    </location>
</feature>
<evidence type="ECO:0000313" key="2">
    <source>
        <dbReference type="EMBL" id="OWZ21256.1"/>
    </source>
</evidence>
<feature type="region of interest" description="Disordered" evidence="1">
    <location>
        <begin position="1"/>
        <end position="67"/>
    </location>
</feature>